<feature type="compositionally biased region" description="Acidic residues" evidence="1">
    <location>
        <begin position="75"/>
        <end position="99"/>
    </location>
</feature>
<accession>A0ABY8UR69</accession>
<evidence type="ECO:0000313" key="2">
    <source>
        <dbReference type="EMBL" id="WIA23600.1"/>
    </source>
</evidence>
<feature type="compositionally biased region" description="Low complexity" evidence="1">
    <location>
        <begin position="43"/>
        <end position="54"/>
    </location>
</feature>
<evidence type="ECO:0000313" key="3">
    <source>
        <dbReference type="Proteomes" id="UP001244341"/>
    </source>
</evidence>
<keyword evidence="3" id="KW-1185">Reference proteome</keyword>
<gene>
    <name evidence="2" type="ORF">OEZ85_000311</name>
</gene>
<dbReference type="Gene3D" id="1.10.443.20">
    <property type="entry name" value="Centromere DNA-binding protein complex CBF3 subunit, domain 2"/>
    <property type="match status" value="1"/>
</dbReference>
<feature type="region of interest" description="Disordered" evidence="1">
    <location>
        <begin position="689"/>
        <end position="731"/>
    </location>
</feature>
<feature type="compositionally biased region" description="Basic and acidic residues" evidence="1">
    <location>
        <begin position="55"/>
        <end position="69"/>
    </location>
</feature>
<proteinExistence type="predicted"/>
<feature type="compositionally biased region" description="Low complexity" evidence="1">
    <location>
        <begin position="703"/>
        <end position="718"/>
    </location>
</feature>
<dbReference type="SUPFAM" id="SSF56349">
    <property type="entry name" value="DNA breaking-rejoining enzymes"/>
    <property type="match status" value="1"/>
</dbReference>
<feature type="region of interest" description="Disordered" evidence="1">
    <location>
        <begin position="30"/>
        <end position="99"/>
    </location>
</feature>
<dbReference type="EMBL" id="CP126223">
    <property type="protein sequence ID" value="WIA23600.1"/>
    <property type="molecule type" value="Genomic_DNA"/>
</dbReference>
<reference evidence="2 3" key="1">
    <citation type="submission" date="2023-05" db="EMBL/GenBank/DDBJ databases">
        <title>A 100% complete, gapless, phased diploid assembly of the Scenedesmus obliquus UTEX 3031 genome.</title>
        <authorList>
            <person name="Biondi T.C."/>
            <person name="Hanschen E.R."/>
            <person name="Kwon T."/>
            <person name="Eng W."/>
            <person name="Kruse C.P.S."/>
            <person name="Koehler S.I."/>
            <person name="Kunde Y."/>
            <person name="Gleasner C.D."/>
            <person name="You Mak K.T."/>
            <person name="Polle J."/>
            <person name="Hovde B.T."/>
            <person name="Starkenburg S.R."/>
        </authorList>
    </citation>
    <scope>NUCLEOTIDE SEQUENCE [LARGE SCALE GENOMIC DNA]</scope>
    <source>
        <strain evidence="2 3">DOE0152z</strain>
    </source>
</reference>
<dbReference type="InterPro" id="IPR011010">
    <property type="entry name" value="DNA_brk_join_enz"/>
</dbReference>
<evidence type="ECO:0000256" key="1">
    <source>
        <dbReference type="SAM" id="MobiDB-lite"/>
    </source>
</evidence>
<sequence length="857" mass="93529">MKDRPRRQQTRKRDDAYVYDTERSLDVSYKSAPAAKRSRRAARTAAAAAAAEQHAAAHDSDFDSVHSDSDADTCSSEEGDDDDADEVHEENSCSDDEACVELDAPLSKTALVKVSKMGMESLGEKTQEDYGVVIAALKRWAAAGGFREGGKPASLELGSMHRSQVANLLYRFFKWWIAGKAGDTVQGGKRDGEFGRSGAVKVHSALQKHLDGCCCQAGADSYHLRELNPYKGLYGKYCSKRRDIKLVAAAAASDKGMVRASQLHMAFGRESYLMGCRLLLESADHNDAMLLSMFTGQVSMVARGDDLRGRRLPELSSRLVACVGPSMAQSISVLQPPGTGKTLQTRPNFKGMLRAKLPELCAVGALARWLVVRIALQSESIPEPRSKRWKQFYLWPGRQGKEMSRNNHAKMMRKLFGQLGVETAKITHELRIFATQLMYEMGVSLEVIQRIGAWLLDPFGTAYIVPGFTAEALLALAFWAGAAQKDFTGYWAERFMVAVPEELIQLLMPGLAALEAAVAAAIAAGKPDAVAANLAKLLRMLAVVAVQDALELAAGYPGNPVHKMLLQHERFKLLLEKYRFTKAWGGFEAQRPLGVKEAVKKMLAEQTEAIKQHVSQAVAGAGIAANSAAELNWQGYEQLQQAAQEDQRAEQQHSLTVGQVMSTLQKVAEGKLKPSAKLVQRIRQQEVVQADPQLAAEDSAPISEDGAASSEDGASSSDADADEGPGKTPQQLEAAGAVDGYQWRGGQQHRPQRWAEYVQLLKAIEAARDRLTDKACTASQTPHRVARVEPVAAARELDAPRTLLRLSVCEYREFLNHTGKGYRKGRAAAAALPVEQWGQLPPELQAELQEAQQEAAD</sequence>
<organism evidence="2 3">
    <name type="scientific">Tetradesmus obliquus</name>
    <name type="common">Green alga</name>
    <name type="synonym">Acutodesmus obliquus</name>
    <dbReference type="NCBI Taxonomy" id="3088"/>
    <lineage>
        <taxon>Eukaryota</taxon>
        <taxon>Viridiplantae</taxon>
        <taxon>Chlorophyta</taxon>
        <taxon>core chlorophytes</taxon>
        <taxon>Chlorophyceae</taxon>
        <taxon>CS clade</taxon>
        <taxon>Sphaeropleales</taxon>
        <taxon>Scenedesmaceae</taxon>
        <taxon>Tetradesmus</taxon>
    </lineage>
</organism>
<protein>
    <recommendedName>
        <fullName evidence="4">Ndc10 domain-containing protein</fullName>
    </recommendedName>
</protein>
<evidence type="ECO:0008006" key="4">
    <source>
        <dbReference type="Google" id="ProtNLM"/>
    </source>
</evidence>
<dbReference type="Proteomes" id="UP001244341">
    <property type="component" value="Chromosome 16b"/>
</dbReference>
<dbReference type="InterPro" id="IPR038279">
    <property type="entry name" value="Ndc10_dom2_sf"/>
</dbReference>
<name>A0ABY8UR69_TETOB</name>